<name>A0A011NRV1_9PROT</name>
<comment type="similarity">
    <text evidence="1 2">Belongs to the OprB family.</text>
</comment>
<dbReference type="GO" id="GO:0008643">
    <property type="term" value="P:carbohydrate transport"/>
    <property type="evidence" value="ECO:0007669"/>
    <property type="project" value="InterPro"/>
</dbReference>
<dbReference type="STRING" id="1454001.AW08_02105"/>
<accession>A0A011NRV1</accession>
<dbReference type="Proteomes" id="UP000020218">
    <property type="component" value="Unassembled WGS sequence"/>
</dbReference>
<dbReference type="EMBL" id="JFAX01000011">
    <property type="protein sequence ID" value="EXI67270.1"/>
    <property type="molecule type" value="Genomic_DNA"/>
</dbReference>
<evidence type="ECO:0000313" key="3">
    <source>
        <dbReference type="EMBL" id="EXI67270.1"/>
    </source>
</evidence>
<dbReference type="PATRIC" id="fig|1454001.3.peg.2151"/>
<gene>
    <name evidence="3" type="ORF">AW08_02105</name>
</gene>
<dbReference type="Gene3D" id="2.40.160.180">
    <property type="entry name" value="Carbohydrate-selective porin OprB"/>
    <property type="match status" value="1"/>
</dbReference>
<keyword evidence="4" id="KW-1185">Reference proteome</keyword>
<reference evidence="3" key="1">
    <citation type="submission" date="2014-02" db="EMBL/GenBank/DDBJ databases">
        <title>Expanding our view of genomic diversity in Candidatus Accumulibacter clades.</title>
        <authorList>
            <person name="Skennerton C.T."/>
            <person name="Barr J.J."/>
            <person name="Slater F.R."/>
            <person name="Bond P.L."/>
            <person name="Tyson G.W."/>
        </authorList>
    </citation>
    <scope>NUCLEOTIDE SEQUENCE [LARGE SCALE GENOMIC DNA]</scope>
</reference>
<evidence type="ECO:0000313" key="4">
    <source>
        <dbReference type="Proteomes" id="UP000020218"/>
    </source>
</evidence>
<sequence length="54" mass="5861">MPISTANNETVVEITYQAPLLPGLVVQPVIQRIFNPGFQLPDSTVAGVRLQLTL</sequence>
<evidence type="ECO:0000256" key="1">
    <source>
        <dbReference type="ARBA" id="ARBA00008769"/>
    </source>
</evidence>
<proteinExistence type="inferred from homology"/>
<evidence type="ECO:0000256" key="2">
    <source>
        <dbReference type="RuleBase" id="RU363072"/>
    </source>
</evidence>
<dbReference type="GO" id="GO:0016020">
    <property type="term" value="C:membrane"/>
    <property type="evidence" value="ECO:0007669"/>
    <property type="project" value="InterPro"/>
</dbReference>
<protein>
    <submittedName>
        <fullName evidence="3">Carbohydrate-selective porin</fullName>
    </submittedName>
</protein>
<dbReference type="Pfam" id="PF04966">
    <property type="entry name" value="OprB"/>
    <property type="match status" value="1"/>
</dbReference>
<dbReference type="GO" id="GO:0015288">
    <property type="term" value="F:porin activity"/>
    <property type="evidence" value="ECO:0007669"/>
    <property type="project" value="InterPro"/>
</dbReference>
<comment type="caution">
    <text evidence="3">The sequence shown here is derived from an EMBL/GenBank/DDBJ whole genome shotgun (WGS) entry which is preliminary data.</text>
</comment>
<organism evidence="3 4">
    <name type="scientific">Candidatus Accumulibacter adjunctus</name>
    <dbReference type="NCBI Taxonomy" id="1454001"/>
    <lineage>
        <taxon>Bacteria</taxon>
        <taxon>Pseudomonadati</taxon>
        <taxon>Pseudomonadota</taxon>
        <taxon>Betaproteobacteria</taxon>
        <taxon>Candidatus Accumulibacter</taxon>
    </lineage>
</organism>
<dbReference type="InterPro" id="IPR007049">
    <property type="entry name" value="Carb-sel_porin_OprB"/>
</dbReference>
<dbReference type="AlphaFoldDB" id="A0A011NRV1"/>
<dbReference type="InterPro" id="IPR038673">
    <property type="entry name" value="OprB_sf"/>
</dbReference>